<proteinExistence type="predicted"/>
<dbReference type="GeneID" id="60255037"/>
<dbReference type="EMBL" id="QGGM01000005">
    <property type="protein sequence ID" value="PWK13305.1"/>
    <property type="molecule type" value="Genomic_DNA"/>
</dbReference>
<organism evidence="3 4">
    <name type="scientific">Psychrobacter immobilis</name>
    <dbReference type="NCBI Taxonomy" id="498"/>
    <lineage>
        <taxon>Bacteria</taxon>
        <taxon>Pseudomonadati</taxon>
        <taxon>Pseudomonadota</taxon>
        <taxon>Gammaproteobacteria</taxon>
        <taxon>Moraxellales</taxon>
        <taxon>Moraxellaceae</taxon>
        <taxon>Psychrobacter</taxon>
    </lineage>
</organism>
<keyword evidence="1" id="KW-0732">Signal</keyword>
<feature type="signal peptide" evidence="1">
    <location>
        <begin position="1"/>
        <end position="30"/>
    </location>
</feature>
<evidence type="ECO:0000313" key="3">
    <source>
        <dbReference type="EMBL" id="PWK13305.1"/>
    </source>
</evidence>
<feature type="domain" description="Phosphodiester glycosidase" evidence="2">
    <location>
        <begin position="96"/>
        <end position="253"/>
    </location>
</feature>
<evidence type="ECO:0000313" key="4">
    <source>
        <dbReference type="Proteomes" id="UP000245655"/>
    </source>
</evidence>
<feature type="chain" id="PRO_5016166441" evidence="1">
    <location>
        <begin position="31"/>
        <end position="271"/>
    </location>
</feature>
<sequence>MPNFALPLPLGAVALLLLSVSACQPISTDAADNKTQNWSCQTQDAPFSYSVCSIDAQALIDGRYSLKLFWQQPDSTKSLLTFETLLAILPSNQALNFAMNAGMYNENYAPIGYTIIDGEEIKSLNLKEGGGNFHLLPNGVMWWDKLGNVQITESNAFDDQLNSSKAQPWYATQSGPMLVINNEIHPQFNPDSTSLKIRNGAGVCDDGHIKFVSSDEPVTFYQFASLFKNDLNCPNALFLDGGIASALYAPSIDKHDKKEMGVMVGLVENKD</sequence>
<dbReference type="AlphaFoldDB" id="A0A2V2A3G0"/>
<evidence type="ECO:0000259" key="2">
    <source>
        <dbReference type="Pfam" id="PF09992"/>
    </source>
</evidence>
<name>A0A2V2A3G0_PSYIM</name>
<keyword evidence="4" id="KW-1185">Reference proteome</keyword>
<dbReference type="Proteomes" id="UP000245655">
    <property type="component" value="Unassembled WGS sequence"/>
</dbReference>
<protein>
    <submittedName>
        <fullName evidence="3">Uncharacterized protein YigE (DUF2233 family)</fullName>
    </submittedName>
</protein>
<dbReference type="Pfam" id="PF09992">
    <property type="entry name" value="NAGPA"/>
    <property type="match status" value="1"/>
</dbReference>
<reference evidence="3 4" key="1">
    <citation type="submission" date="2018-05" db="EMBL/GenBank/DDBJ databases">
        <title>Genomic Encyclopedia of Type Strains, Phase IV (KMG-IV): sequencing the most valuable type-strain genomes for metagenomic binning, comparative biology and taxonomic classification.</title>
        <authorList>
            <person name="Goeker M."/>
        </authorList>
    </citation>
    <scope>NUCLEOTIDE SEQUENCE [LARGE SCALE GENOMIC DNA]</scope>
    <source>
        <strain evidence="3 4">DSM 7229</strain>
    </source>
</reference>
<comment type="caution">
    <text evidence="3">The sequence shown here is derived from an EMBL/GenBank/DDBJ whole genome shotgun (WGS) entry which is preliminary data.</text>
</comment>
<dbReference type="RefSeq" id="WP_109590873.1">
    <property type="nucleotide sequence ID" value="NZ_CAJGZY010000005.1"/>
</dbReference>
<accession>A0A2V2A3G0</accession>
<gene>
    <name evidence="3" type="ORF">C8D84_105118</name>
</gene>
<dbReference type="InterPro" id="IPR018711">
    <property type="entry name" value="NAGPA"/>
</dbReference>
<evidence type="ECO:0000256" key="1">
    <source>
        <dbReference type="SAM" id="SignalP"/>
    </source>
</evidence>